<name>A0A3E0VBT2_9MICO</name>
<gene>
    <name evidence="6" type="ORF">B7R21_17410</name>
</gene>
<comment type="caution">
    <text evidence="6">The sequence shown here is derived from an EMBL/GenBank/DDBJ whole genome shotgun (WGS) entry which is preliminary data.</text>
</comment>
<dbReference type="AlphaFoldDB" id="A0A3E0VBT2"/>
<keyword evidence="3 4" id="KW-0732">Signal</keyword>
<dbReference type="EMBL" id="NBXA01000033">
    <property type="protein sequence ID" value="RFA07003.1"/>
    <property type="molecule type" value="Genomic_DNA"/>
</dbReference>
<dbReference type="GO" id="GO:0030246">
    <property type="term" value="F:carbohydrate binding"/>
    <property type="evidence" value="ECO:0007669"/>
    <property type="project" value="UniProtKB-ARBA"/>
</dbReference>
<dbReference type="PANTHER" id="PTHR46847">
    <property type="entry name" value="D-ALLOSE-BINDING PERIPLASMIC PROTEIN-RELATED"/>
    <property type="match status" value="1"/>
</dbReference>
<dbReference type="Proteomes" id="UP000256709">
    <property type="component" value="Unassembled WGS sequence"/>
</dbReference>
<dbReference type="SUPFAM" id="SSF53822">
    <property type="entry name" value="Periplasmic binding protein-like I"/>
    <property type="match status" value="1"/>
</dbReference>
<dbReference type="Gene3D" id="3.40.50.2300">
    <property type="match status" value="2"/>
</dbReference>
<evidence type="ECO:0000256" key="3">
    <source>
        <dbReference type="ARBA" id="ARBA00022729"/>
    </source>
</evidence>
<evidence type="ECO:0000256" key="4">
    <source>
        <dbReference type="SAM" id="SignalP"/>
    </source>
</evidence>
<evidence type="ECO:0000313" key="6">
    <source>
        <dbReference type="EMBL" id="RFA07003.1"/>
    </source>
</evidence>
<dbReference type="InterPro" id="IPR025997">
    <property type="entry name" value="SBP_2_dom"/>
</dbReference>
<comment type="similarity">
    <text evidence="2">Belongs to the bacterial solute-binding protein 2 family.</text>
</comment>
<feature type="signal peptide" evidence="4">
    <location>
        <begin position="1"/>
        <end position="22"/>
    </location>
</feature>
<dbReference type="GO" id="GO:0030313">
    <property type="term" value="C:cell envelope"/>
    <property type="evidence" value="ECO:0007669"/>
    <property type="project" value="UniProtKB-SubCell"/>
</dbReference>
<evidence type="ECO:0000256" key="1">
    <source>
        <dbReference type="ARBA" id="ARBA00004196"/>
    </source>
</evidence>
<evidence type="ECO:0000259" key="5">
    <source>
        <dbReference type="Pfam" id="PF13407"/>
    </source>
</evidence>
<evidence type="ECO:0000313" key="7">
    <source>
        <dbReference type="Proteomes" id="UP000256709"/>
    </source>
</evidence>
<dbReference type="Pfam" id="PF13407">
    <property type="entry name" value="Peripla_BP_4"/>
    <property type="match status" value="1"/>
</dbReference>
<organism evidence="6 7">
    <name type="scientific">Subtercola boreus</name>
    <dbReference type="NCBI Taxonomy" id="120213"/>
    <lineage>
        <taxon>Bacteria</taxon>
        <taxon>Bacillati</taxon>
        <taxon>Actinomycetota</taxon>
        <taxon>Actinomycetes</taxon>
        <taxon>Micrococcales</taxon>
        <taxon>Microbacteriaceae</taxon>
        <taxon>Subtercola</taxon>
    </lineage>
</organism>
<reference evidence="6 7" key="1">
    <citation type="submission" date="2017-04" db="EMBL/GenBank/DDBJ databases">
        <title>Comparative genome analysis of Subtercola boreus.</title>
        <authorList>
            <person name="Cho Y.-J."/>
            <person name="Cho A."/>
            <person name="Kim O.-S."/>
            <person name="Lee J.-I."/>
        </authorList>
    </citation>
    <scope>NUCLEOTIDE SEQUENCE [LARGE SCALE GENOMIC DNA]</scope>
    <source>
        <strain evidence="6 7">P27444</strain>
    </source>
</reference>
<dbReference type="PROSITE" id="PS51257">
    <property type="entry name" value="PROKAR_LIPOPROTEIN"/>
    <property type="match status" value="1"/>
</dbReference>
<dbReference type="OrthoDB" id="9805127at2"/>
<dbReference type="CDD" id="cd01536">
    <property type="entry name" value="PBP1_ABC_sugar_binding-like"/>
    <property type="match status" value="1"/>
</dbReference>
<sequence>MTISRRKPAVAFMALALTVGLAITGCSSSSTTPRASGSSDVTGMKVTLLTVSQSCAYCATHTDELKADAQKAGVDLTVVVNEFDAGVQAQQVNQVISTKPDAVILWAADATAILPSLARLKSAKIPVVLTNTHPQTDDTSLWTAYTGPDDTDYGRKAGEAMVTALKAKGQTSGSVVVVTGVPGTPGAINRLKGFTETLEKDAPQVTIAGTQNADWDQTKGTTAAAALLTLYGKDDLVGIYAEADNMLAGAIVAADRAGYKPGDLTMVGSNCSIEGYTNIESGAQQASVLLSPYDDASLAWQATLKVLQGDDVANETFIPPVVITNLNLADCAAAVDK</sequence>
<dbReference type="InterPro" id="IPR028082">
    <property type="entry name" value="Peripla_BP_I"/>
</dbReference>
<feature type="chain" id="PRO_5038902838" description="Periplasmic binding protein domain-containing protein" evidence="4">
    <location>
        <begin position="23"/>
        <end position="337"/>
    </location>
</feature>
<comment type="subcellular location">
    <subcellularLocation>
        <location evidence="1">Cell envelope</location>
    </subcellularLocation>
</comment>
<evidence type="ECO:0000256" key="2">
    <source>
        <dbReference type="ARBA" id="ARBA00007639"/>
    </source>
</evidence>
<feature type="domain" description="Periplasmic binding protein" evidence="5">
    <location>
        <begin position="56"/>
        <end position="310"/>
    </location>
</feature>
<dbReference type="PANTHER" id="PTHR46847:SF1">
    <property type="entry name" value="D-ALLOSE-BINDING PERIPLASMIC PROTEIN-RELATED"/>
    <property type="match status" value="1"/>
</dbReference>
<protein>
    <recommendedName>
        <fullName evidence="5">Periplasmic binding protein domain-containing protein</fullName>
    </recommendedName>
</protein>
<accession>A0A3E0VBT2</accession>
<proteinExistence type="inferred from homology"/>